<evidence type="ECO:0000256" key="3">
    <source>
        <dbReference type="PROSITE-ProRule" id="PRU00708"/>
    </source>
</evidence>
<comment type="caution">
    <text evidence="4">The sequence shown here is derived from an EMBL/GenBank/DDBJ whole genome shotgun (WGS) entry which is preliminary data.</text>
</comment>
<dbReference type="EMBL" id="JANQDX010000006">
    <property type="protein sequence ID" value="KAL0921959.1"/>
    <property type="molecule type" value="Genomic_DNA"/>
</dbReference>
<name>A0ABD0VA78_DENTH</name>
<keyword evidence="2" id="KW-0677">Repeat</keyword>
<evidence type="ECO:0000256" key="1">
    <source>
        <dbReference type="ARBA" id="ARBA00007626"/>
    </source>
</evidence>
<feature type="repeat" description="PPR" evidence="3">
    <location>
        <begin position="294"/>
        <end position="328"/>
    </location>
</feature>
<feature type="repeat" description="PPR" evidence="3">
    <location>
        <begin position="364"/>
        <end position="398"/>
    </location>
</feature>
<dbReference type="AlphaFoldDB" id="A0ABD0VA78"/>
<dbReference type="Gene3D" id="1.25.40.10">
    <property type="entry name" value="Tetratricopeptide repeat domain"/>
    <property type="match status" value="5"/>
</dbReference>
<proteinExistence type="inferred from homology"/>
<protein>
    <recommendedName>
        <fullName evidence="6">Pentatricopeptide repeat-containing protein</fullName>
    </recommendedName>
</protein>
<dbReference type="Pfam" id="PF13041">
    <property type="entry name" value="PPR_2"/>
    <property type="match status" value="5"/>
</dbReference>
<feature type="repeat" description="PPR" evidence="3">
    <location>
        <begin position="188"/>
        <end position="222"/>
    </location>
</feature>
<dbReference type="PANTHER" id="PTHR47941">
    <property type="entry name" value="PENTATRICOPEPTIDE REPEAT-CONTAINING PROTEIN 3, MITOCHONDRIAL"/>
    <property type="match status" value="1"/>
</dbReference>
<dbReference type="PROSITE" id="PS51375">
    <property type="entry name" value="PPR"/>
    <property type="match status" value="10"/>
</dbReference>
<evidence type="ECO:0000256" key="2">
    <source>
        <dbReference type="ARBA" id="ARBA00022737"/>
    </source>
</evidence>
<dbReference type="InterPro" id="IPR011990">
    <property type="entry name" value="TPR-like_helical_dom_sf"/>
</dbReference>
<evidence type="ECO:0000313" key="5">
    <source>
        <dbReference type="Proteomes" id="UP001552299"/>
    </source>
</evidence>
<organism evidence="4 5">
    <name type="scientific">Dendrobium thyrsiflorum</name>
    <name type="common">Pinecone-like raceme dendrobium</name>
    <name type="synonym">Orchid</name>
    <dbReference type="NCBI Taxonomy" id="117978"/>
    <lineage>
        <taxon>Eukaryota</taxon>
        <taxon>Viridiplantae</taxon>
        <taxon>Streptophyta</taxon>
        <taxon>Embryophyta</taxon>
        <taxon>Tracheophyta</taxon>
        <taxon>Spermatophyta</taxon>
        <taxon>Magnoliopsida</taxon>
        <taxon>Liliopsida</taxon>
        <taxon>Asparagales</taxon>
        <taxon>Orchidaceae</taxon>
        <taxon>Epidendroideae</taxon>
        <taxon>Malaxideae</taxon>
        <taxon>Dendrobiinae</taxon>
        <taxon>Dendrobium</taxon>
    </lineage>
</organism>
<feature type="repeat" description="PPR" evidence="3">
    <location>
        <begin position="153"/>
        <end position="187"/>
    </location>
</feature>
<feature type="repeat" description="PPR" evidence="3">
    <location>
        <begin position="329"/>
        <end position="363"/>
    </location>
</feature>
<evidence type="ECO:0000313" key="4">
    <source>
        <dbReference type="EMBL" id="KAL0921959.1"/>
    </source>
</evidence>
<feature type="repeat" description="PPR" evidence="3">
    <location>
        <begin position="501"/>
        <end position="535"/>
    </location>
</feature>
<dbReference type="Pfam" id="PF01535">
    <property type="entry name" value="PPR"/>
    <property type="match status" value="1"/>
</dbReference>
<gene>
    <name evidence="4" type="ORF">M5K25_005912</name>
</gene>
<comment type="similarity">
    <text evidence="1">Belongs to the PPR family. P subfamily.</text>
</comment>
<sequence>MLNKSKFAKFLRSTQLISPKPTSKESISTPAVRPAVSGDVIPGGRRYGVCSSRIFFHMVEFQTLGFLSGTACLAFRPRTLAFNFPSFQASARNISMIAPFSVIRDLTRNRSSSDQVATSSDLFARLSLILEKLSIHRFSYSSLDVGCKPIQQSPIAYNKLMKAFTQVGKLDEVLRLAREMKESNCNPNVYCYNTVMNALVEANQPAEAEGLFMEMIADGVAPNVSSYNILVKLYSFCLKDFDAGYKVIAMMMENECCPDLATHSTLITGLCRAGRVEEARGYLYWMLKEKCPVDAYTYTPIVQGYCSNGRMEEAKELIDDMESLGYIPNSVTYNVLVGALSKSGSFEEVEKVLRESSSKCWEPDEITFNTYMDGLCKHGRVKCAYEKLGVMLDKGIRPSKVTLNILIDCLCHERRFSEAIWLLDRSSELEWYPGIVGYNTVLSRLCKNGRWSIVLKLFVDILKKGILHNTKTLNIVIDSLCRVGKVDQAKCLTDNRGFVADISTYNTFIHWFFQLGKFNEAFQMFYSMHLEKITPDLITHTIMVHGLCKGKKFLEATDYFLKSLKDEFALDVYVCLIGKLLYHERYKEILYLFDGMIGMCNWVCLLKSLGLPSKWRRLDM</sequence>
<keyword evidence="5" id="KW-1185">Reference proteome</keyword>
<evidence type="ECO:0008006" key="6">
    <source>
        <dbReference type="Google" id="ProtNLM"/>
    </source>
</evidence>
<feature type="repeat" description="PPR" evidence="3">
    <location>
        <begin position="399"/>
        <end position="433"/>
    </location>
</feature>
<accession>A0ABD0VA78</accession>
<dbReference type="Pfam" id="PF12854">
    <property type="entry name" value="PPR_1"/>
    <property type="match status" value="1"/>
</dbReference>
<dbReference type="InterPro" id="IPR002885">
    <property type="entry name" value="PPR_rpt"/>
</dbReference>
<feature type="repeat" description="PPR" evidence="3">
    <location>
        <begin position="434"/>
        <end position="468"/>
    </location>
</feature>
<feature type="repeat" description="PPR" evidence="3">
    <location>
        <begin position="223"/>
        <end position="258"/>
    </location>
</feature>
<reference evidence="4 5" key="1">
    <citation type="journal article" date="2024" name="Plant Biotechnol. J.">
        <title>Dendrobium thyrsiflorum genome and its molecular insights into genes involved in important horticultural traits.</title>
        <authorList>
            <person name="Chen B."/>
            <person name="Wang J.Y."/>
            <person name="Zheng P.J."/>
            <person name="Li K.L."/>
            <person name="Liang Y.M."/>
            <person name="Chen X.F."/>
            <person name="Zhang C."/>
            <person name="Zhao X."/>
            <person name="He X."/>
            <person name="Zhang G.Q."/>
            <person name="Liu Z.J."/>
            <person name="Xu Q."/>
        </authorList>
    </citation>
    <scope>NUCLEOTIDE SEQUENCE [LARGE SCALE GENOMIC DNA]</scope>
    <source>
        <strain evidence="4">GZMU011</strain>
    </source>
</reference>
<dbReference type="NCBIfam" id="TIGR00756">
    <property type="entry name" value="PPR"/>
    <property type="match status" value="10"/>
</dbReference>
<feature type="repeat" description="PPR" evidence="3">
    <location>
        <begin position="259"/>
        <end position="293"/>
    </location>
</feature>
<dbReference type="Proteomes" id="UP001552299">
    <property type="component" value="Unassembled WGS sequence"/>
</dbReference>